<dbReference type="PANTHER" id="PTHR31131:SF6">
    <property type="entry name" value="CASTOR ACT DOMAIN-CONTAINING PROTEIN"/>
    <property type="match status" value="1"/>
</dbReference>
<feature type="domain" description="CASTOR ACT" evidence="2">
    <location>
        <begin position="324"/>
        <end position="382"/>
    </location>
</feature>
<dbReference type="EMBL" id="HBEA01009029">
    <property type="protein sequence ID" value="CAD8257454.1"/>
    <property type="molecule type" value="Transcribed_RNA"/>
</dbReference>
<reference evidence="3" key="1">
    <citation type="submission" date="2021-01" db="EMBL/GenBank/DDBJ databases">
        <authorList>
            <person name="Corre E."/>
            <person name="Pelletier E."/>
            <person name="Niang G."/>
            <person name="Scheremetjew M."/>
            <person name="Finn R."/>
            <person name="Kale V."/>
            <person name="Holt S."/>
            <person name="Cochrane G."/>
            <person name="Meng A."/>
            <person name="Brown T."/>
            <person name="Cohen L."/>
        </authorList>
    </citation>
    <scope>NUCLEOTIDE SEQUENCE</scope>
    <source>
        <strain evidence="3">CCMP2078</strain>
    </source>
</reference>
<name>A0A7R9U7K4_9STRA</name>
<evidence type="ECO:0000313" key="3">
    <source>
        <dbReference type="EMBL" id="CAD8257454.1"/>
    </source>
</evidence>
<dbReference type="PANTHER" id="PTHR31131">
    <property type="entry name" value="CHROMOSOME 1, WHOLE GENOME SHOTGUN SEQUENCE"/>
    <property type="match status" value="1"/>
</dbReference>
<feature type="domain" description="CASTOR ACT" evidence="2">
    <location>
        <begin position="87"/>
        <end position="145"/>
    </location>
</feature>
<feature type="compositionally biased region" description="Basic and acidic residues" evidence="1">
    <location>
        <begin position="163"/>
        <end position="175"/>
    </location>
</feature>
<dbReference type="SUPFAM" id="SSF55021">
    <property type="entry name" value="ACT-like"/>
    <property type="match status" value="2"/>
</dbReference>
<feature type="region of interest" description="Disordered" evidence="1">
    <location>
        <begin position="163"/>
        <end position="186"/>
    </location>
</feature>
<dbReference type="InterPro" id="IPR027795">
    <property type="entry name" value="CASTOR_ACT_dom"/>
</dbReference>
<sequence length="406" mass="44969">MEPLVVVPGQIDVTVLPGRLVVCHAPTSNIPGAGWMVARTLLFNEERSCFNAVILDDEGCTMVMDEERAADAKRAGLGPFLSVADDRFWTAIHVQLGQSANDVPGLISHMAKALMRASISILHYSTYGTEIFLVQEKDYEEALACFKSEDLQRKLSALMRSRGTRDVPDAPEPHHVCPPSPGQEPAIRKYAPGDGSYSLAELDQSLFIVRLKREYFHDVAHTLLHLFLYDSQHYHAGLLQDDMAEASPVKAGSDGARTTDESMPDAVEMPNGEQSMPGGGQRRPEQDPMRFVVAYMESGDEITLYLDVDDLHLFPSEAIEICPTPWRGIKLLGRAFKFDETGVVSAMSKVSASDNVSILSLSTYRTTITMVEQSQVEDTLKTMSAYLEARVRRSEVPQVDMAQLRF</sequence>
<feature type="region of interest" description="Disordered" evidence="1">
    <location>
        <begin position="248"/>
        <end position="285"/>
    </location>
</feature>
<dbReference type="InterPro" id="IPR051719">
    <property type="entry name" value="CASTOR_mTORC1"/>
</dbReference>
<dbReference type="Gene3D" id="3.30.2130.10">
    <property type="entry name" value="VC0802-like"/>
    <property type="match status" value="2"/>
</dbReference>
<proteinExistence type="predicted"/>
<gene>
    <name evidence="3" type="ORF">PPYR1160_LOCUS6947</name>
</gene>
<protein>
    <recommendedName>
        <fullName evidence="2">CASTOR ACT domain-containing protein</fullName>
    </recommendedName>
</protein>
<evidence type="ECO:0000256" key="1">
    <source>
        <dbReference type="SAM" id="MobiDB-lite"/>
    </source>
</evidence>
<dbReference type="AlphaFoldDB" id="A0A7R9U7K4"/>
<dbReference type="Pfam" id="PF13840">
    <property type="entry name" value="ACT_7"/>
    <property type="match status" value="2"/>
</dbReference>
<accession>A0A7R9U7K4</accession>
<dbReference type="InterPro" id="IPR045865">
    <property type="entry name" value="ACT-like_dom_sf"/>
</dbReference>
<evidence type="ECO:0000259" key="2">
    <source>
        <dbReference type="Pfam" id="PF13840"/>
    </source>
</evidence>
<organism evidence="3">
    <name type="scientific">Pinguiococcus pyrenoidosus</name>
    <dbReference type="NCBI Taxonomy" id="172671"/>
    <lineage>
        <taxon>Eukaryota</taxon>
        <taxon>Sar</taxon>
        <taxon>Stramenopiles</taxon>
        <taxon>Ochrophyta</taxon>
        <taxon>Pinguiophyceae</taxon>
        <taxon>Pinguiochrysidales</taxon>
        <taxon>Pinguiochrysidaceae</taxon>
        <taxon>Pinguiococcus</taxon>
    </lineage>
</organism>